<organism evidence="1 2">
    <name type="scientific">Rouxiella chamberiensis</name>
    <dbReference type="NCBI Taxonomy" id="1513468"/>
    <lineage>
        <taxon>Bacteria</taxon>
        <taxon>Pseudomonadati</taxon>
        <taxon>Pseudomonadota</taxon>
        <taxon>Gammaproteobacteria</taxon>
        <taxon>Enterobacterales</taxon>
        <taxon>Yersiniaceae</taxon>
        <taxon>Rouxiella</taxon>
    </lineage>
</organism>
<sequence length="152" mass="17003">MLNPLCAILGWTFPPISLNEQTWQAIQQDSLQKDYRSGALKAAASVTDSAAITPILTGIDSLPYSAVQTIRGTVAHESGHHVYYQNFDVLDKLSLEAYDRGWGLALSFYAGKNHREVFAESFSLYLAGEKVERARIYPPILKWLEDNDVEEP</sequence>
<dbReference type="Gene3D" id="3.40.390.10">
    <property type="entry name" value="Collagenase (Catalytic Domain)"/>
    <property type="match status" value="1"/>
</dbReference>
<name>A0ABY7HQN9_9GAMM</name>
<proteinExistence type="predicted"/>
<evidence type="ECO:0000313" key="2">
    <source>
        <dbReference type="Proteomes" id="UP001164712"/>
    </source>
</evidence>
<gene>
    <name evidence="1" type="ORF">O1V66_02940</name>
</gene>
<reference evidence="1" key="1">
    <citation type="submission" date="2022-12" db="EMBL/GenBank/DDBJ databases">
        <title>Complete genome sequence of an Australian strain of Rouxiella badensis DAR84756 and resolution of the R. badensis DSM100043 and R. chamberiensis DSM28324 genomes.</title>
        <authorList>
            <person name="Paul S."/>
            <person name="Anderson P.J."/>
            <person name="Maynard G."/>
            <person name="Dyall-Smith M."/>
            <person name="Kudinha T."/>
        </authorList>
    </citation>
    <scope>NUCLEOTIDE SEQUENCE</scope>
    <source>
        <strain evidence="1">DSM 28324</strain>
    </source>
</reference>
<accession>A0ABY7HQN9</accession>
<keyword evidence="2" id="KW-1185">Reference proteome</keyword>
<dbReference type="EMBL" id="CP114058">
    <property type="protein sequence ID" value="WAT01713.1"/>
    <property type="molecule type" value="Genomic_DNA"/>
</dbReference>
<dbReference type="Proteomes" id="UP001164712">
    <property type="component" value="Chromosome"/>
</dbReference>
<evidence type="ECO:0000313" key="1">
    <source>
        <dbReference type="EMBL" id="WAT01713.1"/>
    </source>
</evidence>
<protein>
    <submittedName>
        <fullName evidence="1">Uncharacterized protein</fullName>
    </submittedName>
</protein>
<dbReference type="InterPro" id="IPR024079">
    <property type="entry name" value="MetalloPept_cat_dom_sf"/>
</dbReference>
<dbReference type="SUPFAM" id="SSF55486">
    <property type="entry name" value="Metalloproteases ('zincins'), catalytic domain"/>
    <property type="match status" value="1"/>
</dbReference>
<dbReference type="RefSeq" id="WP_045047238.1">
    <property type="nucleotide sequence ID" value="NZ_CP114058.1"/>
</dbReference>